<organism evidence="1 2">
    <name type="scientific">Candidatus Andeanibacterium colombiense</name>
    <dbReference type="NCBI Taxonomy" id="3121345"/>
    <lineage>
        <taxon>Bacteria</taxon>
        <taxon>Pseudomonadati</taxon>
        <taxon>Pseudomonadota</taxon>
        <taxon>Alphaproteobacteria</taxon>
        <taxon>Sphingomonadales</taxon>
        <taxon>Sphingomonadaceae</taxon>
        <taxon>Candidatus Andeanibacterium</taxon>
    </lineage>
</organism>
<gene>
    <name evidence="1" type="ORF">P0Y56_07300</name>
</gene>
<reference evidence="1" key="1">
    <citation type="submission" date="2023-03" db="EMBL/GenBank/DDBJ databases">
        <title>Andean soil-derived lignocellulolytic bacterial consortium as a source of novel taxa and putative plastic-active enzymes.</title>
        <authorList>
            <person name="Diaz-Garcia L."/>
            <person name="Chuvochina M."/>
            <person name="Feuerriegel G."/>
            <person name="Bunk B."/>
            <person name="Sproer C."/>
            <person name="Streit W.R."/>
            <person name="Rodriguez L.M."/>
            <person name="Overmann J."/>
            <person name="Jimenez D.J."/>
        </authorList>
    </citation>
    <scope>NUCLEOTIDE SEQUENCE</scope>
    <source>
        <strain evidence="1">MAG 26</strain>
    </source>
</reference>
<sequence>MKALDAPRATKNIVRSARFSARADKDSIVLFSTCLKGVMVSIQISLGAADSFGNVAIAQQLPSI</sequence>
<name>A0AAJ5X9K0_9SPHN</name>
<dbReference type="AlphaFoldDB" id="A0AAJ5X9K0"/>
<accession>A0AAJ5X9K0</accession>
<dbReference type="Proteomes" id="UP001218362">
    <property type="component" value="Chromosome"/>
</dbReference>
<dbReference type="KEGG" id="acob:P0Y56_07300"/>
<protein>
    <submittedName>
        <fullName evidence="1">Uncharacterized protein</fullName>
    </submittedName>
</protein>
<evidence type="ECO:0000313" key="2">
    <source>
        <dbReference type="Proteomes" id="UP001218362"/>
    </source>
</evidence>
<dbReference type="EMBL" id="CP119316">
    <property type="protein sequence ID" value="WEK48093.1"/>
    <property type="molecule type" value="Genomic_DNA"/>
</dbReference>
<evidence type="ECO:0000313" key="1">
    <source>
        <dbReference type="EMBL" id="WEK48093.1"/>
    </source>
</evidence>
<proteinExistence type="predicted"/>